<feature type="region of interest" description="Disordered" evidence="3">
    <location>
        <begin position="1"/>
        <end position="22"/>
    </location>
</feature>
<dbReference type="InterPro" id="IPR019412">
    <property type="entry name" value="IML2/TPR_39"/>
</dbReference>
<dbReference type="InterPro" id="IPR019734">
    <property type="entry name" value="TPR_rpt"/>
</dbReference>
<comment type="caution">
    <text evidence="4">The sequence shown here is derived from an EMBL/GenBank/DDBJ whole genome shotgun (WGS) entry which is preliminary data.</text>
</comment>
<accession>A0AAN8HGE6</accession>
<dbReference type="PANTHER" id="PTHR31859">
    <property type="entry name" value="TETRATRICOPEPTIDE REPEAT PROTEIN 39 FAMILY MEMBER"/>
    <property type="match status" value="1"/>
</dbReference>
<dbReference type="Pfam" id="PF13181">
    <property type="entry name" value="TPR_8"/>
    <property type="match status" value="1"/>
</dbReference>
<dbReference type="Gene3D" id="1.25.40.10">
    <property type="entry name" value="Tetratricopeptide repeat domain"/>
    <property type="match status" value="1"/>
</dbReference>
<evidence type="ECO:0008006" key="6">
    <source>
        <dbReference type="Google" id="ProtNLM"/>
    </source>
</evidence>
<sequence length="248" mass="29033">MEVQRHRALPGDSEKRMQRPPARQVIPKNTLWLWSNWYLNDLNCSHQVNLSQEIDMCRQVPTLKQKIAGKSPPTEKFAIRKARRYKARCMIRLPVPVLEMMYMWNGFSMISKRPELTDGMMQTLVEAERCLLESPEKEYLVDDRCVIYLLKGLCLKNQGLLQAAEECFNKVFTSEKKIKFDHYLVPNSLVELSLIYIAQGRRDEAIKLLHKAKQNYKDYSMESRTQFRIHAALAKLKADPGEEEDTHM</sequence>
<dbReference type="PANTHER" id="PTHR31859:SF7">
    <property type="entry name" value="TETRATRICOPEPTIDE REPEAT PROTEIN 39A"/>
    <property type="match status" value="1"/>
</dbReference>
<name>A0AAN8HGE6_CHAGU</name>
<dbReference type="SUPFAM" id="SSF48452">
    <property type="entry name" value="TPR-like"/>
    <property type="match status" value="1"/>
</dbReference>
<evidence type="ECO:0000313" key="5">
    <source>
        <dbReference type="Proteomes" id="UP001331515"/>
    </source>
</evidence>
<keyword evidence="5" id="KW-1185">Reference proteome</keyword>
<comment type="similarity">
    <text evidence="1">Belongs to the TTC39 family.</text>
</comment>
<organism evidence="4 5">
    <name type="scientific">Champsocephalus gunnari</name>
    <name type="common">Mackerel icefish</name>
    <dbReference type="NCBI Taxonomy" id="52237"/>
    <lineage>
        <taxon>Eukaryota</taxon>
        <taxon>Metazoa</taxon>
        <taxon>Chordata</taxon>
        <taxon>Craniata</taxon>
        <taxon>Vertebrata</taxon>
        <taxon>Euteleostomi</taxon>
        <taxon>Actinopterygii</taxon>
        <taxon>Neopterygii</taxon>
        <taxon>Teleostei</taxon>
        <taxon>Neoteleostei</taxon>
        <taxon>Acanthomorphata</taxon>
        <taxon>Eupercaria</taxon>
        <taxon>Perciformes</taxon>
        <taxon>Notothenioidei</taxon>
        <taxon>Channichthyidae</taxon>
        <taxon>Champsocephalus</taxon>
    </lineage>
</organism>
<dbReference type="InterPro" id="IPR011990">
    <property type="entry name" value="TPR-like_helical_dom_sf"/>
</dbReference>
<keyword evidence="2" id="KW-0802">TPR repeat</keyword>
<dbReference type="Pfam" id="PF10300">
    <property type="entry name" value="Iml2-TPR_39"/>
    <property type="match status" value="1"/>
</dbReference>
<evidence type="ECO:0000256" key="3">
    <source>
        <dbReference type="SAM" id="MobiDB-lite"/>
    </source>
</evidence>
<gene>
    <name evidence="4" type="ORF">CgunFtcFv8_009165</name>
</gene>
<dbReference type="EMBL" id="JAURVH010001527">
    <property type="protein sequence ID" value="KAK5914751.1"/>
    <property type="molecule type" value="Genomic_DNA"/>
</dbReference>
<dbReference type="SMART" id="SM00028">
    <property type="entry name" value="TPR"/>
    <property type="match status" value="2"/>
</dbReference>
<protein>
    <recommendedName>
        <fullName evidence="6">Tetratricopeptide repeat protein 39A</fullName>
    </recommendedName>
</protein>
<proteinExistence type="inferred from homology"/>
<dbReference type="AlphaFoldDB" id="A0AAN8HGE6"/>
<evidence type="ECO:0000256" key="1">
    <source>
        <dbReference type="ARBA" id="ARBA00006400"/>
    </source>
</evidence>
<evidence type="ECO:0000256" key="2">
    <source>
        <dbReference type="ARBA" id="ARBA00022803"/>
    </source>
</evidence>
<reference evidence="4 5" key="1">
    <citation type="journal article" date="2023" name="Mol. Biol. Evol.">
        <title>Genomics of Secondarily Temperate Adaptation in the Only Non-Antarctic Icefish.</title>
        <authorList>
            <person name="Rivera-Colon A.G."/>
            <person name="Rayamajhi N."/>
            <person name="Minhas B.F."/>
            <person name="Madrigal G."/>
            <person name="Bilyk K.T."/>
            <person name="Yoon V."/>
            <person name="Hune M."/>
            <person name="Gregory S."/>
            <person name="Cheng C.H.C."/>
            <person name="Catchen J.M."/>
        </authorList>
    </citation>
    <scope>NUCLEOTIDE SEQUENCE [LARGE SCALE GENOMIC DNA]</scope>
    <source>
        <tissue evidence="4">White muscle</tissue>
    </source>
</reference>
<evidence type="ECO:0000313" key="4">
    <source>
        <dbReference type="EMBL" id="KAK5914751.1"/>
    </source>
</evidence>
<dbReference type="Proteomes" id="UP001331515">
    <property type="component" value="Unassembled WGS sequence"/>
</dbReference>